<dbReference type="GO" id="GO:0007019">
    <property type="term" value="P:microtubule depolymerization"/>
    <property type="evidence" value="ECO:0007669"/>
    <property type="project" value="TreeGrafter"/>
</dbReference>
<keyword evidence="3" id="KW-0812">Transmembrane</keyword>
<dbReference type="Gene3D" id="3.40.190.10">
    <property type="entry name" value="Periplasmic binding protein-like II"/>
    <property type="match status" value="1"/>
</dbReference>
<feature type="compositionally biased region" description="Acidic residues" evidence="11">
    <location>
        <begin position="1507"/>
        <end position="1523"/>
    </location>
</feature>
<dbReference type="GO" id="GO:0015276">
    <property type="term" value="F:ligand-gated monoatomic ion channel activity"/>
    <property type="evidence" value="ECO:0007669"/>
    <property type="project" value="InterPro"/>
</dbReference>
<keyword evidence="2" id="KW-0813">Transport</keyword>
<comment type="subcellular location">
    <subcellularLocation>
        <location evidence="1">Membrane</location>
        <topology evidence="1">Multi-pass membrane protein</topology>
    </subcellularLocation>
</comment>
<keyword evidence="10" id="KW-0407">Ion channel</keyword>
<feature type="compositionally biased region" description="Polar residues" evidence="11">
    <location>
        <begin position="1650"/>
        <end position="1669"/>
    </location>
</feature>
<evidence type="ECO:0000256" key="4">
    <source>
        <dbReference type="ARBA" id="ARBA00022989"/>
    </source>
</evidence>
<feature type="compositionally biased region" description="Polar residues" evidence="11">
    <location>
        <begin position="793"/>
        <end position="806"/>
    </location>
</feature>
<dbReference type="InterPro" id="IPR026163">
    <property type="entry name" value="Nckap5l"/>
</dbReference>
<evidence type="ECO:0000259" key="12">
    <source>
        <dbReference type="SMART" id="SM00079"/>
    </source>
</evidence>
<dbReference type="SUPFAM" id="SSF53850">
    <property type="entry name" value="Periplasmic binding protein-like II"/>
    <property type="match status" value="1"/>
</dbReference>
<evidence type="ECO:0000256" key="3">
    <source>
        <dbReference type="ARBA" id="ARBA00022692"/>
    </source>
</evidence>
<feature type="compositionally biased region" description="Pro residues" evidence="11">
    <location>
        <begin position="1979"/>
        <end position="1988"/>
    </location>
</feature>
<dbReference type="InterPro" id="IPR001320">
    <property type="entry name" value="Iontro_rcpt_C"/>
</dbReference>
<feature type="compositionally biased region" description="Low complexity" evidence="11">
    <location>
        <begin position="1552"/>
        <end position="1569"/>
    </location>
</feature>
<dbReference type="SMART" id="SM00918">
    <property type="entry name" value="Lig_chan-Glu_bd"/>
    <property type="match status" value="1"/>
</dbReference>
<evidence type="ECO:0000256" key="6">
    <source>
        <dbReference type="ARBA" id="ARBA00023136"/>
    </source>
</evidence>
<feature type="region of interest" description="Disordered" evidence="11">
    <location>
        <begin position="146"/>
        <end position="167"/>
    </location>
</feature>
<dbReference type="PANTHER" id="PTHR21740:SF3">
    <property type="entry name" value="NCK-ASSOCIATED PROTEIN 5-LIKE"/>
    <property type="match status" value="1"/>
</dbReference>
<dbReference type="Proteomes" id="UP001497482">
    <property type="component" value="Chromosome 5"/>
</dbReference>
<dbReference type="EMBL" id="OZ035827">
    <property type="protein sequence ID" value="CAL1607461.1"/>
    <property type="molecule type" value="Genomic_DNA"/>
</dbReference>
<evidence type="ECO:0000256" key="11">
    <source>
        <dbReference type="SAM" id="MobiDB-lite"/>
    </source>
</evidence>
<feature type="compositionally biased region" description="Basic and acidic residues" evidence="11">
    <location>
        <begin position="736"/>
        <end position="745"/>
    </location>
</feature>
<dbReference type="Pfam" id="PF00060">
    <property type="entry name" value="Lig_chan"/>
    <property type="match status" value="1"/>
</dbReference>
<feature type="domain" description="Ionotropic glutamate receptor L-glutamate and glycine-binding" evidence="13">
    <location>
        <begin position="1031"/>
        <end position="1087"/>
    </location>
</feature>
<dbReference type="FunFam" id="3.40.190.10:FF:000364">
    <property type="entry name" value="Si:dkey-183j2.10"/>
    <property type="match status" value="1"/>
</dbReference>
<evidence type="ECO:0000256" key="9">
    <source>
        <dbReference type="ARBA" id="ARBA00023286"/>
    </source>
</evidence>
<evidence type="ECO:0000256" key="7">
    <source>
        <dbReference type="ARBA" id="ARBA00023170"/>
    </source>
</evidence>
<feature type="region of interest" description="Disordered" evidence="11">
    <location>
        <begin position="1627"/>
        <end position="1683"/>
    </location>
</feature>
<evidence type="ECO:0000256" key="1">
    <source>
        <dbReference type="ARBA" id="ARBA00004141"/>
    </source>
</evidence>
<gene>
    <name evidence="14" type="ORF">KC01_LOCUS34502</name>
</gene>
<organism evidence="14 15">
    <name type="scientific">Knipowitschia caucasica</name>
    <name type="common">Caucasian dwarf goby</name>
    <name type="synonym">Pomatoschistus caucasicus</name>
    <dbReference type="NCBI Taxonomy" id="637954"/>
    <lineage>
        <taxon>Eukaryota</taxon>
        <taxon>Metazoa</taxon>
        <taxon>Chordata</taxon>
        <taxon>Craniata</taxon>
        <taxon>Vertebrata</taxon>
        <taxon>Euteleostomi</taxon>
        <taxon>Actinopterygii</taxon>
        <taxon>Neopterygii</taxon>
        <taxon>Teleostei</taxon>
        <taxon>Neoteleostei</taxon>
        <taxon>Acanthomorphata</taxon>
        <taxon>Gobiaria</taxon>
        <taxon>Gobiiformes</taxon>
        <taxon>Gobioidei</taxon>
        <taxon>Gobiidae</taxon>
        <taxon>Gobiinae</taxon>
        <taxon>Knipowitschia</taxon>
    </lineage>
</organism>
<evidence type="ECO:0000313" key="14">
    <source>
        <dbReference type="EMBL" id="CAL1607461.1"/>
    </source>
</evidence>
<evidence type="ECO:0000259" key="13">
    <source>
        <dbReference type="SMART" id="SM00918"/>
    </source>
</evidence>
<keyword evidence="4" id="KW-1133">Transmembrane helix</keyword>
<accession>A0AAV2M2G6</accession>
<keyword evidence="15" id="KW-1185">Reference proteome</keyword>
<keyword evidence="5" id="KW-0406">Ion transport</keyword>
<feature type="compositionally biased region" description="Low complexity" evidence="11">
    <location>
        <begin position="862"/>
        <end position="871"/>
    </location>
</feature>
<protein>
    <submittedName>
        <fullName evidence="14">Uncharacterized protein</fullName>
    </submittedName>
</protein>
<dbReference type="InterPro" id="IPR032769">
    <property type="entry name" value="NCKAP5_C"/>
</dbReference>
<evidence type="ECO:0000313" key="15">
    <source>
        <dbReference type="Proteomes" id="UP001497482"/>
    </source>
</evidence>
<feature type="domain" description="Ionotropic glutamate receptor C-terminal" evidence="12">
    <location>
        <begin position="1021"/>
        <end position="1266"/>
    </location>
</feature>
<name>A0AAV2M2G6_KNICA</name>
<dbReference type="GO" id="GO:0001578">
    <property type="term" value="P:microtubule bundle formation"/>
    <property type="evidence" value="ECO:0007669"/>
    <property type="project" value="TreeGrafter"/>
</dbReference>
<feature type="compositionally biased region" description="Basic and acidic residues" evidence="11">
    <location>
        <begin position="1792"/>
        <end position="1801"/>
    </location>
</feature>
<keyword evidence="6" id="KW-0472">Membrane</keyword>
<keyword evidence="7" id="KW-0675">Receptor</keyword>
<feature type="compositionally biased region" description="Polar residues" evidence="11">
    <location>
        <begin position="1483"/>
        <end position="1501"/>
    </location>
</feature>
<dbReference type="Gene3D" id="1.10.287.70">
    <property type="match status" value="1"/>
</dbReference>
<feature type="region of interest" description="Disordered" evidence="11">
    <location>
        <begin position="1922"/>
        <end position="2055"/>
    </location>
</feature>
<dbReference type="PANTHER" id="PTHR21740">
    <property type="entry name" value="NCK-ASSOCIATED PROTEIN 5"/>
    <property type="match status" value="1"/>
</dbReference>
<feature type="compositionally biased region" description="Low complexity" evidence="11">
    <location>
        <begin position="750"/>
        <end position="763"/>
    </location>
</feature>
<sequence>MCRSSGSEVQWFRGPEVQWLRGPVVQSSSSSEVQWFRGPVVQRSSGSEVQWFRGPVVQWFRGPVVQRSSGSERSSGPVVQWFRGPVVQRSSGSEVQWSRGPEVQWFRGPEVQRSRGPEVQWFRGPVVQWFSGPEVQWFRGPVVQRSSGPEVQRSRGPVVQRSSGSEVQRSSGSEVQWFRGPEVQWFRGSEVQWFSGPEVQWFRGPVVQRFRGPVVQRSSGPVVQWSSGPVVQRSRGPVVQRSSGSEVQWFRGSEVQWFRGPVVQRSSGPVVQRSSGSEVQWSRGPVVQRSSGSEVQWSSGPEVQWFRGSEVQWSRGPVVQRSSGPEVQWFRGPVVQRSSGPEVQWFRGPVVQRSSGSEVQRSSGPEVQWFRGPVVQRSSGPEVQWFRGPVVQRSSGSEVQWSSGSEVQWFRGPEVQWFRGPVVQRSRGPVVQRSSGSEVQWFRGPEVQRSSGSEVQWFRGPVVQWFRGPEVQWFRDPVVQRSSGPEVQRSSGPEVQWSRGPEVQWFRGPVVQRSRGPEVQWFRGPVVQRSSGPVVQRSRGPVVQRSSGSEVQWSRGPEVQRSSGPEVQWSSGPEVQWSRGPVVQRSSGPEVQWFRGPEVQRSSGSEVQWFRGPEVQRSSGSEVQWFRGPVVQRSRGPEVQRSRGPVVQRSSGPEVQRSSGPVVQRSSGPVVQRSSGSEVQWFRGPEVQRSRGPEVQRFRGPVVQRSSGPEVQRSRGPVVQRSSGSEVQRSSGSEVQRFKGPEVQRSRGPVVQRSSGSEVQRSSGSEVQWFRGPVVQWFSGSEVQWFRGPVVQRSSGPEVQRSSGSEVQRFKGSEVQRSSGSEVQWSSGSVVQRSSGSEVQWFRGPVVQRSSGPEVQRSRGPVVQRSSGSEVQRSSGSEVQWFRGPEVQWFRGSEVQWSSGSEVQWFRGPVVQWFRGPVVQRSRGPVVQRFRGPVVQWFRGPVVQRSSGPEVQWSSGPVVQRSRGPVVQRSSGSERSSGPVVQWFRGPVVQRSSGPEVQWFRGPVVQRSSGSEVQWFRDVATLSVTTIKEEPYAMSRGSELEGFCVDLLSELSKRVGFSYKIQEVKDGRYGFMDQSGTWTGMIGEIIRGEADLAVAPLTLTSVRERHVDMSAPFLQTGLGFLLRKELVSHESSLSLLGPFSADMWGGLLGAFLLTGLCIFLVSRMSPTEWAEPETEQRTFTLLHSFWYTVTGRSHSAGAENSALVLANESQREAYERCLDEVANHVVQALLNQKDLREECIKLKVLVCDLERQNRALCELFQQKLPNHPTAHYQVQAGPHLPEFTAPLPHESKQEAAHTEAQAKGNGVWCMCFQGNGVRSQHASPARAAHTSMEALSPFFKKKAHILEVLRKMEETDPLKFHPTSSSLGFCDYSQVLMSTEAVLASADPHSLQYKPLHSHCRCTCPEAERLNGDGSSQSDPHSKRSPESPHSKRSPESPHSKRSPESPTKACSQSVCSSVTAQSLGAAAAGECEVKSLCKQTDTQRSEAQAQRTKPHSQQSGPREPPAIEDSEEYLENAQEPDPEVTVLEELPGFTPDDSTSSLIPERDTCDPSTARASASVSPSPSCLSDVKSVAINSPSKLLKFLKIPSITEKCQASSNAPAVRLSPQLTRNSRIPCRTNNYEVYHSPVPTRRATTTERCRQPPPPPTRSESYPATHSAPTSPPQSEDTLPEKDYASPAKSKMVATSSNTAAASKVSIPHYENVCDVMAKVSDDPGGFEKRTIPQVRANIGERKLVKSLPESVLKASNDRKQSSSSTTDSTSDEEDSESPVWVNHQNVPTCQPAGKAHFTRPVDKQEAKDGIQPPPPSKRVDSSSIPKRPSVVTPKSQGDPSHHAFKERLAALGKLRSSDDLQVGFKQVDTAIFGEVIEEQNVRTVDRPQPTEIQKEEVKFAKYAESLECKSKVNDRGIKYSAQMFEQVAKSQQPPAKPEIAKPDAPKSKIGLPSPITDAPQVLRNNIKCPGSLNLPYNVKTANSPNKIPPKSPSKPCPTSVQRMSKASEAPRYSSKSEERTKIGGKGKKNPIFGDSLPPPPPKPPVETQVEKPAPPATSPQSAIEQKVMKGIEENMLKEQDKVVLPGEVKQKTSNGIASWFGLKKSKLPALSRKTDGVKAKDEKREWKINIPSVGRDSVKVSSRCKEGVEGLNISTLMEKAEGLRRALEEERQFVERQTRGHSCEVVMDQSQGQLAVMYRGGRSDTFMQQLLNRVDGKDVVCLPQRRLSFDCKNSKPVFHTDLLSRDHMDQAADRNITSDENLADSVQHFAAGSGASTYTLDSGIGTFPLPECSSGSTGRGLSRSRDHSSSPGRAGRRSRTLEREVPSQDDCYSHKPLQPGPYGLLGEGRPSAIREDGPSVFSPRTKTWTFPNLKAPTGPAEVYLAVEEEEEEAYSSSYRASLKSSGPSSSRVVDPGSLPVPVQAAVSRRGKTRAPSVPEMNPAALDPLSPSRPPHLETPESLSDSLYDSLSSCGSQG</sequence>
<evidence type="ECO:0000256" key="10">
    <source>
        <dbReference type="ARBA" id="ARBA00023303"/>
    </source>
</evidence>
<proteinExistence type="predicted"/>
<dbReference type="GO" id="GO:0016020">
    <property type="term" value="C:membrane"/>
    <property type="evidence" value="ECO:0007669"/>
    <property type="project" value="UniProtKB-SubCell"/>
</dbReference>
<dbReference type="SMART" id="SM00079">
    <property type="entry name" value="PBPe"/>
    <property type="match status" value="1"/>
</dbReference>
<dbReference type="Pfam" id="PF10613">
    <property type="entry name" value="Lig_chan-Glu_bd"/>
    <property type="match status" value="1"/>
</dbReference>
<dbReference type="Pfam" id="PF15246">
    <property type="entry name" value="NCKAP5"/>
    <property type="match status" value="1"/>
</dbReference>
<dbReference type="InterPro" id="IPR019594">
    <property type="entry name" value="Glu/Gly-bd"/>
</dbReference>
<feature type="region of interest" description="Disordered" evidence="11">
    <location>
        <begin position="530"/>
        <end position="599"/>
    </location>
</feature>
<feature type="compositionally biased region" description="Low complexity" evidence="11">
    <location>
        <begin position="2454"/>
        <end position="2470"/>
    </location>
</feature>
<feature type="compositionally biased region" description="Basic and acidic residues" evidence="11">
    <location>
        <begin position="1420"/>
        <end position="1444"/>
    </location>
</feature>
<evidence type="ECO:0000256" key="2">
    <source>
        <dbReference type="ARBA" id="ARBA00022448"/>
    </source>
</evidence>
<feature type="region of interest" description="Disordered" evidence="11">
    <location>
        <begin position="1483"/>
        <end position="1571"/>
    </location>
</feature>
<evidence type="ECO:0000256" key="5">
    <source>
        <dbReference type="ARBA" id="ARBA00023065"/>
    </source>
</evidence>
<keyword evidence="8" id="KW-0325">Glycoprotein</keyword>
<evidence type="ECO:0000256" key="8">
    <source>
        <dbReference type="ARBA" id="ARBA00023180"/>
    </source>
</evidence>
<feature type="compositionally biased region" description="Basic and acidic residues" evidence="11">
    <location>
        <begin position="686"/>
        <end position="697"/>
    </location>
</feature>
<feature type="region of interest" description="Disordered" evidence="11">
    <location>
        <begin position="2284"/>
        <end position="2360"/>
    </location>
</feature>
<feature type="region of interest" description="Disordered" evidence="11">
    <location>
        <begin position="1410"/>
        <end position="1451"/>
    </location>
</feature>
<feature type="region of interest" description="Disordered" evidence="11">
    <location>
        <begin position="2390"/>
        <end position="2470"/>
    </location>
</feature>
<feature type="region of interest" description="Disordered" evidence="11">
    <location>
        <begin position="633"/>
        <end position="763"/>
    </location>
</feature>
<feature type="compositionally biased region" description="Low complexity" evidence="11">
    <location>
        <begin position="718"/>
        <end position="735"/>
    </location>
</feature>
<reference evidence="14 15" key="1">
    <citation type="submission" date="2024-04" db="EMBL/GenBank/DDBJ databases">
        <authorList>
            <person name="Waldvogel A.-M."/>
            <person name="Schoenle A."/>
        </authorList>
    </citation>
    <scope>NUCLEOTIDE SEQUENCE [LARGE SCALE GENOMIC DNA]</scope>
</reference>
<feature type="region of interest" description="Disordered" evidence="11">
    <location>
        <begin position="793"/>
        <end position="821"/>
    </location>
</feature>
<feature type="compositionally biased region" description="Polar residues" evidence="11">
    <location>
        <begin position="560"/>
        <end position="573"/>
    </location>
</feature>
<feature type="compositionally biased region" description="Polar residues" evidence="11">
    <location>
        <begin position="648"/>
        <end position="678"/>
    </location>
</feature>
<dbReference type="GO" id="GO:0035371">
    <property type="term" value="C:microtubule plus-end"/>
    <property type="evidence" value="ECO:0007669"/>
    <property type="project" value="TreeGrafter"/>
</dbReference>
<feature type="region of interest" description="Disordered" evidence="11">
    <location>
        <begin position="1729"/>
        <end position="1836"/>
    </location>
</feature>
<keyword evidence="9" id="KW-1071">Ligand-gated ion channel</keyword>
<feature type="compositionally biased region" description="Low complexity" evidence="11">
    <location>
        <begin position="158"/>
        <end position="167"/>
    </location>
</feature>
<feature type="region of interest" description="Disordered" evidence="11">
    <location>
        <begin position="850"/>
        <end position="871"/>
    </location>
</feature>